<comment type="caution">
    <text evidence="1">The sequence shown here is derived from an EMBL/GenBank/DDBJ whole genome shotgun (WGS) entry which is preliminary data.</text>
</comment>
<dbReference type="Proteomes" id="UP000177480">
    <property type="component" value="Unassembled WGS sequence"/>
</dbReference>
<proteinExistence type="predicted"/>
<dbReference type="AlphaFoldDB" id="A0A1G2G1D2"/>
<evidence type="ECO:0000313" key="2">
    <source>
        <dbReference type="Proteomes" id="UP000177480"/>
    </source>
</evidence>
<organism evidence="1 2">
    <name type="scientific">Candidatus Ryanbacteria bacterium RIFCSPHIGHO2_01_FULL_45_22</name>
    <dbReference type="NCBI Taxonomy" id="1802114"/>
    <lineage>
        <taxon>Bacteria</taxon>
        <taxon>Candidatus Ryaniibacteriota</taxon>
    </lineage>
</organism>
<name>A0A1G2G1D2_9BACT</name>
<evidence type="ECO:0000313" key="1">
    <source>
        <dbReference type="EMBL" id="OGZ43631.1"/>
    </source>
</evidence>
<protein>
    <submittedName>
        <fullName evidence="1">Uncharacterized protein</fullName>
    </submittedName>
</protein>
<gene>
    <name evidence="1" type="ORF">A2719_01475</name>
</gene>
<dbReference type="EMBL" id="MHNK01000012">
    <property type="protein sequence ID" value="OGZ43631.1"/>
    <property type="molecule type" value="Genomic_DNA"/>
</dbReference>
<reference evidence="1 2" key="1">
    <citation type="journal article" date="2016" name="Nat. Commun.">
        <title>Thousands of microbial genomes shed light on interconnected biogeochemical processes in an aquifer system.</title>
        <authorList>
            <person name="Anantharaman K."/>
            <person name="Brown C.T."/>
            <person name="Hug L.A."/>
            <person name="Sharon I."/>
            <person name="Castelle C.J."/>
            <person name="Probst A.J."/>
            <person name="Thomas B.C."/>
            <person name="Singh A."/>
            <person name="Wilkins M.J."/>
            <person name="Karaoz U."/>
            <person name="Brodie E.L."/>
            <person name="Williams K.H."/>
            <person name="Hubbard S.S."/>
            <person name="Banfield J.F."/>
        </authorList>
    </citation>
    <scope>NUCLEOTIDE SEQUENCE [LARGE SCALE GENOMIC DNA]</scope>
</reference>
<sequence>MIDPNIAQHRTEVITRFINLETMINSIICNYYMHKLDKNFILDILYDENFTFSLRRNILFKILKRLKISGKELEPLYRLNTIRNYFAHVNQHIIDISGKARIPDPKDSEKGVNFEELYKEYVEKDKVVCKHLYEIIQNMKIDGLDVTTVKSPDMKNRDK</sequence>
<accession>A0A1G2G1D2</accession>